<dbReference type="NCBIfam" id="TIGR01396">
    <property type="entry name" value="FlgB"/>
    <property type="match status" value="1"/>
</dbReference>
<comment type="function">
    <text evidence="5 6">Structural component of flagellum, the bacterial motility apparatus. Part of the rod structure of flagellar basal body.</text>
</comment>
<dbReference type="InterPro" id="IPR001444">
    <property type="entry name" value="Flag_bb_rod_N"/>
</dbReference>
<organism evidence="8 9">
    <name type="scientific">Limnobacter litoralis</name>
    <dbReference type="NCBI Taxonomy" id="481366"/>
    <lineage>
        <taxon>Bacteria</taxon>
        <taxon>Pseudomonadati</taxon>
        <taxon>Pseudomonadota</taxon>
        <taxon>Betaproteobacteria</taxon>
        <taxon>Burkholderiales</taxon>
        <taxon>Burkholderiaceae</taxon>
        <taxon>Limnobacter</taxon>
    </lineage>
</organism>
<dbReference type="Pfam" id="PF00460">
    <property type="entry name" value="Flg_bb_rod"/>
    <property type="match status" value="1"/>
</dbReference>
<proteinExistence type="inferred from homology"/>
<sequence>MLDKLTESFRGAADALTLRARRQEVLTSNISNVDTPNYKAVDFDFKAALQAAEKPHGHSSANDLPMQGGLAVTSAGHIAGSNPSGISTAAMLQYRQSVNPSLDDNTVDIDRERAAFSENTVKYEAALRDINRQIADLKLAMGSGN</sequence>
<comment type="caution">
    <text evidence="8">The sequence shown here is derived from an EMBL/GenBank/DDBJ whole genome shotgun (WGS) entry which is preliminary data.</text>
</comment>
<keyword evidence="4 6" id="KW-0975">Bacterial flagellum</keyword>
<reference evidence="9" key="1">
    <citation type="journal article" date="2019" name="Int. J. Syst. Evol. Microbiol.">
        <title>The Global Catalogue of Microorganisms (GCM) 10K type strain sequencing project: providing services to taxonomists for standard genome sequencing and annotation.</title>
        <authorList>
            <consortium name="The Broad Institute Genomics Platform"/>
            <consortium name="The Broad Institute Genome Sequencing Center for Infectious Disease"/>
            <person name="Wu L."/>
            <person name="Ma J."/>
        </authorList>
    </citation>
    <scope>NUCLEOTIDE SEQUENCE [LARGE SCALE GENOMIC DNA]</scope>
    <source>
        <strain evidence="9">NBRC 105857</strain>
    </source>
</reference>
<dbReference type="PROSITE" id="PS00588">
    <property type="entry name" value="FLAGELLA_BB_ROD"/>
    <property type="match status" value="1"/>
</dbReference>
<evidence type="ECO:0000256" key="5">
    <source>
        <dbReference type="ARBA" id="ARBA00024934"/>
    </source>
</evidence>
<accession>A0ABQ5YQ88</accession>
<evidence type="ECO:0000256" key="1">
    <source>
        <dbReference type="ARBA" id="ARBA00004117"/>
    </source>
</evidence>
<dbReference type="EMBL" id="BSOJ01000017">
    <property type="protein sequence ID" value="GLR26723.1"/>
    <property type="molecule type" value="Genomic_DNA"/>
</dbReference>
<evidence type="ECO:0000256" key="3">
    <source>
        <dbReference type="ARBA" id="ARBA00014376"/>
    </source>
</evidence>
<dbReference type="RefSeq" id="WP_284281373.1">
    <property type="nucleotide sequence ID" value="NZ_BSOJ01000017.1"/>
</dbReference>
<keyword evidence="8" id="KW-0282">Flagellum</keyword>
<dbReference type="PIRSF" id="PIRSF002889">
    <property type="entry name" value="Rod_FlgB"/>
    <property type="match status" value="1"/>
</dbReference>
<evidence type="ECO:0000313" key="8">
    <source>
        <dbReference type="EMBL" id="GLR26723.1"/>
    </source>
</evidence>
<dbReference type="InterPro" id="IPR006300">
    <property type="entry name" value="FlgB"/>
</dbReference>
<keyword evidence="8" id="KW-0969">Cilium</keyword>
<evidence type="ECO:0000256" key="4">
    <source>
        <dbReference type="ARBA" id="ARBA00023143"/>
    </source>
</evidence>
<comment type="similarity">
    <text evidence="2 6">Belongs to the flagella basal body rod proteins family.</text>
</comment>
<protein>
    <recommendedName>
        <fullName evidence="3 6">Flagellar basal body rod protein FlgB</fullName>
    </recommendedName>
</protein>
<dbReference type="Proteomes" id="UP001156664">
    <property type="component" value="Unassembled WGS sequence"/>
</dbReference>
<evidence type="ECO:0000256" key="2">
    <source>
        <dbReference type="ARBA" id="ARBA00009677"/>
    </source>
</evidence>
<evidence type="ECO:0000256" key="6">
    <source>
        <dbReference type="PIRNR" id="PIRNR002889"/>
    </source>
</evidence>
<evidence type="ECO:0000313" key="9">
    <source>
        <dbReference type="Proteomes" id="UP001156664"/>
    </source>
</evidence>
<keyword evidence="9" id="KW-1185">Reference proteome</keyword>
<comment type="subunit">
    <text evidence="6">The basal body constitutes a major portion of the flagellar organelle and consists of a number of rings mounted on a central rod.</text>
</comment>
<dbReference type="PANTHER" id="PTHR30435">
    <property type="entry name" value="FLAGELLAR PROTEIN"/>
    <property type="match status" value="1"/>
</dbReference>
<evidence type="ECO:0000259" key="7">
    <source>
        <dbReference type="Pfam" id="PF00460"/>
    </source>
</evidence>
<keyword evidence="8" id="KW-0966">Cell projection</keyword>
<dbReference type="PANTHER" id="PTHR30435:SF12">
    <property type="entry name" value="FLAGELLAR BASAL BODY ROD PROTEIN FLGB"/>
    <property type="match status" value="1"/>
</dbReference>
<dbReference type="InterPro" id="IPR019776">
    <property type="entry name" value="Flagellar_basal_body_rod_CS"/>
</dbReference>
<feature type="domain" description="Flagellar basal body rod protein N-terminal" evidence="7">
    <location>
        <begin position="12"/>
        <end position="39"/>
    </location>
</feature>
<comment type="subcellular location">
    <subcellularLocation>
        <location evidence="1 6">Bacterial flagellum basal body</location>
    </subcellularLocation>
</comment>
<gene>
    <name evidence="8" type="primary">flgB</name>
    <name evidence="8" type="ORF">GCM10007875_18130</name>
</gene>
<name>A0ABQ5YQ88_9BURK</name>